<keyword evidence="3" id="KW-1185">Reference proteome</keyword>
<name>A0A5N5WW89_9EURO</name>
<protein>
    <recommendedName>
        <fullName evidence="1">PRISE-like Rossmann-fold domain-containing protein</fullName>
    </recommendedName>
</protein>
<gene>
    <name evidence="2" type="ORF">BDV29DRAFT_159552</name>
</gene>
<organism evidence="2 3">
    <name type="scientific">Aspergillus leporis</name>
    <dbReference type="NCBI Taxonomy" id="41062"/>
    <lineage>
        <taxon>Eukaryota</taxon>
        <taxon>Fungi</taxon>
        <taxon>Dikarya</taxon>
        <taxon>Ascomycota</taxon>
        <taxon>Pezizomycotina</taxon>
        <taxon>Eurotiomycetes</taxon>
        <taxon>Eurotiomycetidae</taxon>
        <taxon>Eurotiales</taxon>
        <taxon>Aspergillaceae</taxon>
        <taxon>Aspergillus</taxon>
        <taxon>Aspergillus subgen. Circumdati</taxon>
    </lineage>
</organism>
<dbReference type="OrthoDB" id="1731983at2759"/>
<dbReference type="EMBL" id="ML732274">
    <property type="protein sequence ID" value="KAB8071390.1"/>
    <property type="molecule type" value="Genomic_DNA"/>
</dbReference>
<evidence type="ECO:0000259" key="1">
    <source>
        <dbReference type="Pfam" id="PF22917"/>
    </source>
</evidence>
<dbReference type="AlphaFoldDB" id="A0A5N5WW89"/>
<reference evidence="2 3" key="1">
    <citation type="submission" date="2019-04" db="EMBL/GenBank/DDBJ databases">
        <title>Friends and foes A comparative genomics study of 23 Aspergillus species from section Flavi.</title>
        <authorList>
            <consortium name="DOE Joint Genome Institute"/>
            <person name="Kjaerbolling I."/>
            <person name="Vesth T."/>
            <person name="Frisvad J.C."/>
            <person name="Nybo J.L."/>
            <person name="Theobald S."/>
            <person name="Kildgaard S."/>
            <person name="Isbrandt T."/>
            <person name="Kuo A."/>
            <person name="Sato A."/>
            <person name="Lyhne E.K."/>
            <person name="Kogle M.E."/>
            <person name="Wiebenga A."/>
            <person name="Kun R.S."/>
            <person name="Lubbers R.J."/>
            <person name="Makela M.R."/>
            <person name="Barry K."/>
            <person name="Chovatia M."/>
            <person name="Clum A."/>
            <person name="Daum C."/>
            <person name="Haridas S."/>
            <person name="He G."/>
            <person name="LaButti K."/>
            <person name="Lipzen A."/>
            <person name="Mondo S."/>
            <person name="Riley R."/>
            <person name="Salamov A."/>
            <person name="Simmons B.A."/>
            <person name="Magnuson J.K."/>
            <person name="Henrissat B."/>
            <person name="Mortensen U.H."/>
            <person name="Larsen T.O."/>
            <person name="Devries R.P."/>
            <person name="Grigoriev I.V."/>
            <person name="Machida M."/>
            <person name="Baker S.E."/>
            <person name="Andersen M.R."/>
        </authorList>
    </citation>
    <scope>NUCLEOTIDE SEQUENCE [LARGE SCALE GENOMIC DNA]</scope>
    <source>
        <strain evidence="2 3">CBS 151.66</strain>
    </source>
</reference>
<feature type="domain" description="PRISE-like Rossmann-fold" evidence="1">
    <location>
        <begin position="4"/>
        <end position="54"/>
    </location>
</feature>
<dbReference type="Pfam" id="PF22917">
    <property type="entry name" value="PRISE"/>
    <property type="match status" value="1"/>
</dbReference>
<dbReference type="Proteomes" id="UP000326565">
    <property type="component" value="Unassembled WGS sequence"/>
</dbReference>
<evidence type="ECO:0000313" key="3">
    <source>
        <dbReference type="Proteomes" id="UP000326565"/>
    </source>
</evidence>
<dbReference type="InterPro" id="IPR055222">
    <property type="entry name" value="PRISE-like_Rossmann-fold"/>
</dbReference>
<accession>A0A5N5WW89</accession>
<sequence length="55" mass="6556">MRFFALQTGTNNYGVAVFRYQDKIEINPPLREDNPRIPSPWGYEIFYYAQVDLIK</sequence>
<evidence type="ECO:0000313" key="2">
    <source>
        <dbReference type="EMBL" id="KAB8071390.1"/>
    </source>
</evidence>
<dbReference type="Gene3D" id="3.40.50.720">
    <property type="entry name" value="NAD(P)-binding Rossmann-like Domain"/>
    <property type="match status" value="1"/>
</dbReference>
<proteinExistence type="predicted"/>